<dbReference type="EMBL" id="VSSQ01000068">
    <property type="protein sequence ID" value="MPL72813.1"/>
    <property type="molecule type" value="Genomic_DNA"/>
</dbReference>
<accession>A0A644U0R4</accession>
<reference evidence="3" key="1">
    <citation type="submission" date="2019-08" db="EMBL/GenBank/DDBJ databases">
        <authorList>
            <person name="Kucharzyk K."/>
            <person name="Murdoch R.W."/>
            <person name="Higgins S."/>
            <person name="Loffler F."/>
        </authorList>
    </citation>
    <scope>NUCLEOTIDE SEQUENCE</scope>
</reference>
<dbReference type="PRINTS" id="PR00455">
    <property type="entry name" value="HTHTETR"/>
</dbReference>
<evidence type="ECO:0000313" key="3">
    <source>
        <dbReference type="EMBL" id="MPL72813.1"/>
    </source>
</evidence>
<evidence type="ECO:0000259" key="2">
    <source>
        <dbReference type="PROSITE" id="PS50977"/>
    </source>
</evidence>
<proteinExistence type="predicted"/>
<dbReference type="InterPro" id="IPR001647">
    <property type="entry name" value="HTH_TetR"/>
</dbReference>
<dbReference type="GO" id="GO:0003677">
    <property type="term" value="F:DNA binding"/>
    <property type="evidence" value="ECO:0007669"/>
    <property type="project" value="UniProtKB-KW"/>
</dbReference>
<comment type="caution">
    <text evidence="3">The sequence shown here is derived from an EMBL/GenBank/DDBJ whole genome shotgun (WGS) entry which is preliminary data.</text>
</comment>
<keyword evidence="1" id="KW-0238">DNA-binding</keyword>
<dbReference type="Gene3D" id="1.10.357.10">
    <property type="entry name" value="Tetracycline Repressor, domain 2"/>
    <property type="match status" value="1"/>
</dbReference>
<dbReference type="Pfam" id="PF00440">
    <property type="entry name" value="TetR_N"/>
    <property type="match status" value="1"/>
</dbReference>
<dbReference type="InterPro" id="IPR050624">
    <property type="entry name" value="HTH-type_Tx_Regulator"/>
</dbReference>
<dbReference type="PANTHER" id="PTHR43479">
    <property type="entry name" value="ACREF/ENVCD OPERON REPRESSOR-RELATED"/>
    <property type="match status" value="1"/>
</dbReference>
<dbReference type="InterPro" id="IPR009057">
    <property type="entry name" value="Homeodomain-like_sf"/>
</dbReference>
<name>A0A644U0R4_9ZZZZ</name>
<dbReference type="PROSITE" id="PS50977">
    <property type="entry name" value="HTH_TETR_2"/>
    <property type="match status" value="1"/>
</dbReference>
<organism evidence="3">
    <name type="scientific">bioreactor metagenome</name>
    <dbReference type="NCBI Taxonomy" id="1076179"/>
    <lineage>
        <taxon>unclassified sequences</taxon>
        <taxon>metagenomes</taxon>
        <taxon>ecological metagenomes</taxon>
    </lineage>
</organism>
<dbReference type="SUPFAM" id="SSF46689">
    <property type="entry name" value="Homeodomain-like"/>
    <property type="match status" value="1"/>
</dbReference>
<gene>
    <name evidence="3" type="ORF">SDC9_18604</name>
</gene>
<dbReference type="AlphaFoldDB" id="A0A644U0R4"/>
<protein>
    <recommendedName>
        <fullName evidence="2">HTH tetR-type domain-containing protein</fullName>
    </recommendedName>
</protein>
<feature type="domain" description="HTH tetR-type" evidence="2">
    <location>
        <begin position="2"/>
        <end position="62"/>
    </location>
</feature>
<dbReference type="PANTHER" id="PTHR43479:SF11">
    <property type="entry name" value="ACREF_ENVCD OPERON REPRESSOR-RELATED"/>
    <property type="match status" value="1"/>
</dbReference>
<sequence length="199" mass="23527">METMEEKIIEAARQMFLEYGYKNTNMSLIAQKVGMNRTTLHYYYNTKEKMFHAVFGKIVETFLPQIQDILKQDIEFFLKCDAIIDIYFQIFIHNPSLPKFILDEINRDVENITTVAYSIGFESYIDTIIQIIDKETEKGTIKQVPIHYIIMTFISQVTFPFMAKNIIEYILLKDNKTLNNILEGWKKIIILQMKTLLEK</sequence>
<evidence type="ECO:0000256" key="1">
    <source>
        <dbReference type="ARBA" id="ARBA00023125"/>
    </source>
</evidence>